<reference evidence="9 10" key="1">
    <citation type="submission" date="2019-08" db="EMBL/GenBank/DDBJ databases">
        <title>In-depth cultivation of the pig gut microbiome towards novel bacterial diversity and tailored functional studies.</title>
        <authorList>
            <person name="Wylensek D."/>
            <person name="Hitch T.C.A."/>
            <person name="Clavel T."/>
        </authorList>
    </citation>
    <scope>NUCLEOTIDE SEQUENCE [LARGE SCALE GENOMIC DNA]</scope>
    <source>
        <strain evidence="9 10">BBE-744-WT-12</strain>
    </source>
</reference>
<proteinExistence type="inferred from homology"/>
<dbReference type="EMBL" id="VUNS01000007">
    <property type="protein sequence ID" value="MST97071.1"/>
    <property type="molecule type" value="Genomic_DNA"/>
</dbReference>
<dbReference type="AlphaFoldDB" id="A0A844G357"/>
<dbReference type="PANTHER" id="PTHR30625:SF3">
    <property type="entry name" value="TOL-PAL SYSTEM PROTEIN TOLQ"/>
    <property type="match status" value="1"/>
</dbReference>
<feature type="transmembrane region" description="Helical" evidence="7">
    <location>
        <begin position="161"/>
        <end position="181"/>
    </location>
</feature>
<evidence type="ECO:0000256" key="7">
    <source>
        <dbReference type="SAM" id="Phobius"/>
    </source>
</evidence>
<evidence type="ECO:0000256" key="4">
    <source>
        <dbReference type="ARBA" id="ARBA00022989"/>
    </source>
</evidence>
<feature type="domain" description="MotA/TolQ/ExbB proton channel" evidence="8">
    <location>
        <begin position="123"/>
        <end position="229"/>
    </location>
</feature>
<evidence type="ECO:0000256" key="1">
    <source>
        <dbReference type="ARBA" id="ARBA00004651"/>
    </source>
</evidence>
<evidence type="ECO:0000256" key="6">
    <source>
        <dbReference type="RuleBase" id="RU004057"/>
    </source>
</evidence>
<keyword evidence="3 7" id="KW-0812">Transmembrane</keyword>
<keyword evidence="4 7" id="KW-1133">Transmembrane helix</keyword>
<feature type="transmembrane region" description="Helical" evidence="7">
    <location>
        <begin position="193"/>
        <end position="217"/>
    </location>
</feature>
<dbReference type="PANTHER" id="PTHR30625">
    <property type="entry name" value="PROTEIN TOLQ"/>
    <property type="match status" value="1"/>
</dbReference>
<accession>A0A844G357</accession>
<evidence type="ECO:0000313" key="9">
    <source>
        <dbReference type="EMBL" id="MST97071.1"/>
    </source>
</evidence>
<comment type="subcellular location">
    <subcellularLocation>
        <location evidence="1">Cell membrane</location>
        <topology evidence="1">Multi-pass membrane protein</topology>
    </subcellularLocation>
    <subcellularLocation>
        <location evidence="6">Membrane</location>
        <topology evidence="6">Multi-pass membrane protein</topology>
    </subcellularLocation>
</comment>
<feature type="transmembrane region" description="Helical" evidence="7">
    <location>
        <begin position="23"/>
        <end position="44"/>
    </location>
</feature>
<dbReference type="InterPro" id="IPR002898">
    <property type="entry name" value="MotA_ExbB_proton_chnl"/>
</dbReference>
<comment type="caution">
    <text evidence="9">The sequence shown here is derived from an EMBL/GenBank/DDBJ whole genome shotgun (WGS) entry which is preliminary data.</text>
</comment>
<dbReference type="Pfam" id="PF01618">
    <property type="entry name" value="MotA_ExbB"/>
    <property type="match status" value="1"/>
</dbReference>
<dbReference type="InterPro" id="IPR050790">
    <property type="entry name" value="ExbB/TolQ_transport"/>
</dbReference>
<dbReference type="Proteomes" id="UP000435649">
    <property type="component" value="Unassembled WGS sequence"/>
</dbReference>
<evidence type="ECO:0000259" key="8">
    <source>
        <dbReference type="Pfam" id="PF01618"/>
    </source>
</evidence>
<keyword evidence="6" id="KW-0813">Transport</keyword>
<evidence type="ECO:0000256" key="3">
    <source>
        <dbReference type="ARBA" id="ARBA00022692"/>
    </source>
</evidence>
<dbReference type="GO" id="GO:0017038">
    <property type="term" value="P:protein import"/>
    <property type="evidence" value="ECO:0007669"/>
    <property type="project" value="TreeGrafter"/>
</dbReference>
<gene>
    <name evidence="9" type="ORF">FYJ85_08450</name>
</gene>
<protein>
    <submittedName>
        <fullName evidence="9">MotA/TolQ/ExbB proton channel family protein</fullName>
    </submittedName>
</protein>
<sequence>MFSLPSVIAASPGVYYAFENSDMVGKGIVVLLLVISTFTWSVMIEKGISLYRAKKLSRQFVARFKSNKKTITNPQLLREAAGNASPAAQIYNQGVEKLLEFYESDPATFSHSSGISVRPTKLSEAQYNAIEAVLISEVSGQEIELETRVGFLATMVSVSPFLGLFGTVWGVMLAFCGIAAAGKSDFSALAPGVAGALLTTVAGLVVAIPSLIGYNLLTSTIRNIATQLDNFSDEFMARIKLEQLSIARELAAEAKAAAAGEEE</sequence>
<evidence type="ECO:0000256" key="5">
    <source>
        <dbReference type="ARBA" id="ARBA00023136"/>
    </source>
</evidence>
<keyword evidence="10" id="KW-1185">Reference proteome</keyword>
<keyword evidence="6" id="KW-0653">Protein transport</keyword>
<evidence type="ECO:0000256" key="2">
    <source>
        <dbReference type="ARBA" id="ARBA00022475"/>
    </source>
</evidence>
<keyword evidence="5 7" id="KW-0472">Membrane</keyword>
<name>A0A844G357_9BACT</name>
<keyword evidence="2" id="KW-1003">Cell membrane</keyword>
<evidence type="ECO:0000313" key="10">
    <source>
        <dbReference type="Proteomes" id="UP000435649"/>
    </source>
</evidence>
<dbReference type="GO" id="GO:0005886">
    <property type="term" value="C:plasma membrane"/>
    <property type="evidence" value="ECO:0007669"/>
    <property type="project" value="UniProtKB-SubCell"/>
</dbReference>
<comment type="similarity">
    <text evidence="6">Belongs to the exbB/tolQ family.</text>
</comment>
<dbReference type="RefSeq" id="WP_106053603.1">
    <property type="nucleotide sequence ID" value="NZ_CALXOB010000025.1"/>
</dbReference>
<organism evidence="9 10">
    <name type="scientific">Victivallis lenta</name>
    <dbReference type="NCBI Taxonomy" id="2606640"/>
    <lineage>
        <taxon>Bacteria</taxon>
        <taxon>Pseudomonadati</taxon>
        <taxon>Lentisphaerota</taxon>
        <taxon>Lentisphaeria</taxon>
        <taxon>Victivallales</taxon>
        <taxon>Victivallaceae</taxon>
        <taxon>Victivallis</taxon>
    </lineage>
</organism>